<proteinExistence type="predicted"/>
<dbReference type="InterPro" id="IPR025361">
    <property type="entry name" value="DUF4265"/>
</dbReference>
<accession>A0A6P2M507</accession>
<protein>
    <recommendedName>
        <fullName evidence="3">DUF4265 domain-containing protein</fullName>
    </recommendedName>
</protein>
<sequence>MDDMNPKPRAAEPHDRDFDVIYVYAGDSGDGPVHEELPARDAGQGVYELLASPGLTLNLAKGDLIRIDDPDRPATVLERGGNYCIQIYGSAIPGDEIERLEYEVRAGLGGTLDGRHGGSLALSVPAKVGGERIRVVFDGFTERTGIAWYYANIYRNFEDPEDETLLDWWLDR</sequence>
<name>A0A6P2M507_BURL3</name>
<dbReference type="Proteomes" id="UP000494174">
    <property type="component" value="Unassembled WGS sequence"/>
</dbReference>
<evidence type="ECO:0000313" key="2">
    <source>
        <dbReference type="Proteomes" id="UP000494174"/>
    </source>
</evidence>
<organism evidence="1 2">
    <name type="scientific">Burkholderia lata (strain ATCC 17760 / DSM 23089 / LMG 22485 / NCIMB 9086 / R18194 / 383)</name>
    <dbReference type="NCBI Taxonomy" id="482957"/>
    <lineage>
        <taxon>Bacteria</taxon>
        <taxon>Pseudomonadati</taxon>
        <taxon>Pseudomonadota</taxon>
        <taxon>Betaproteobacteria</taxon>
        <taxon>Burkholderiales</taxon>
        <taxon>Burkholderiaceae</taxon>
        <taxon>Burkholderia</taxon>
        <taxon>Burkholderia cepacia complex</taxon>
    </lineage>
</organism>
<evidence type="ECO:0000313" key="1">
    <source>
        <dbReference type="EMBL" id="VWB80014.1"/>
    </source>
</evidence>
<gene>
    <name evidence="1" type="ORF">BLA15945_03830</name>
</gene>
<dbReference type="AlphaFoldDB" id="A0A6P2M507"/>
<evidence type="ECO:0008006" key="3">
    <source>
        <dbReference type="Google" id="ProtNLM"/>
    </source>
</evidence>
<dbReference type="EMBL" id="CABVPU010000013">
    <property type="protein sequence ID" value="VWB80014.1"/>
    <property type="molecule type" value="Genomic_DNA"/>
</dbReference>
<dbReference type="RefSeq" id="WP_254613851.1">
    <property type="nucleotide sequence ID" value="NZ_CABVPU010000013.1"/>
</dbReference>
<reference evidence="1 2" key="1">
    <citation type="submission" date="2019-09" db="EMBL/GenBank/DDBJ databases">
        <authorList>
            <person name="Depoorter E."/>
        </authorList>
    </citation>
    <scope>NUCLEOTIDE SEQUENCE [LARGE SCALE GENOMIC DNA]</scope>
    <source>
        <strain evidence="1">R-15945</strain>
    </source>
</reference>
<dbReference type="Pfam" id="PF14085">
    <property type="entry name" value="DUF4265"/>
    <property type="match status" value="1"/>
</dbReference>